<protein>
    <submittedName>
        <fullName evidence="1">Uncharacterized protein</fullName>
    </submittedName>
</protein>
<gene>
    <name evidence="1" type="ORF">C882_0642</name>
</gene>
<dbReference type="RefSeq" id="WP_009541300.1">
    <property type="nucleotide sequence ID" value="NZ_ANHY01000014.1"/>
</dbReference>
<name>K9GVV1_9PROT</name>
<reference evidence="1 2" key="1">
    <citation type="journal article" date="2013" name="Genome Announc.">
        <title>Draft Genome Sequence of an Alphaproteobacterium, Caenispirillum salinarum AK4(T), Isolated from a Solar Saltern.</title>
        <authorList>
            <person name="Khatri I."/>
            <person name="Singh A."/>
            <person name="Korpole S."/>
            <person name="Pinnaka A.K."/>
            <person name="Subramanian S."/>
        </authorList>
    </citation>
    <scope>NUCLEOTIDE SEQUENCE [LARGE SCALE GENOMIC DNA]</scope>
    <source>
        <strain evidence="1 2">AK4</strain>
    </source>
</reference>
<dbReference type="Proteomes" id="UP000009881">
    <property type="component" value="Unassembled WGS sequence"/>
</dbReference>
<dbReference type="AlphaFoldDB" id="K9GVV1"/>
<evidence type="ECO:0000313" key="1">
    <source>
        <dbReference type="EMBL" id="EKV28879.1"/>
    </source>
</evidence>
<evidence type="ECO:0000313" key="2">
    <source>
        <dbReference type="Proteomes" id="UP000009881"/>
    </source>
</evidence>
<keyword evidence="2" id="KW-1185">Reference proteome</keyword>
<dbReference type="STRING" id="1238182.C882_0642"/>
<comment type="caution">
    <text evidence="1">The sequence shown here is derived from an EMBL/GenBank/DDBJ whole genome shotgun (WGS) entry which is preliminary data.</text>
</comment>
<accession>K9GVV1</accession>
<proteinExistence type="predicted"/>
<organism evidence="1 2">
    <name type="scientific">Caenispirillum salinarum AK4</name>
    <dbReference type="NCBI Taxonomy" id="1238182"/>
    <lineage>
        <taxon>Bacteria</taxon>
        <taxon>Pseudomonadati</taxon>
        <taxon>Pseudomonadota</taxon>
        <taxon>Alphaproteobacteria</taxon>
        <taxon>Rhodospirillales</taxon>
        <taxon>Novispirillaceae</taxon>
        <taxon>Caenispirillum</taxon>
    </lineage>
</organism>
<sequence>MTHRKSAALSPLDFAAAQIAADHSAALYVVDKAILDLGTSPFCKEEVARARDTYFRDTGHLRRGRRLSLRLEHQQEVATAQAHLLAAVMVAARRQKSEMLITELDRLLRLAEGHKQNVRPAGTPQ</sequence>
<dbReference type="EMBL" id="ANHY01000014">
    <property type="protein sequence ID" value="EKV28879.1"/>
    <property type="molecule type" value="Genomic_DNA"/>
</dbReference>